<reference evidence="2 3" key="2">
    <citation type="submission" date="2019-09" db="EMBL/GenBank/DDBJ databases">
        <authorList>
            <person name="Jin C."/>
        </authorList>
    </citation>
    <scope>NUCLEOTIDE SEQUENCE [LARGE SCALE GENOMIC DNA]</scope>
    <source>
        <strain evidence="2 3">AN110305</strain>
    </source>
</reference>
<evidence type="ECO:0000313" key="2">
    <source>
        <dbReference type="EMBL" id="KAA2254452.1"/>
    </source>
</evidence>
<dbReference type="AlphaFoldDB" id="A0A5B2WUT6"/>
<evidence type="ECO:0000259" key="1">
    <source>
        <dbReference type="Pfam" id="PF00109"/>
    </source>
</evidence>
<proteinExistence type="predicted"/>
<protein>
    <submittedName>
        <fullName evidence="2">Beta-ketoacyl synthase</fullName>
    </submittedName>
</protein>
<sequence length="312" mass="31399">MTVAVTGYATHVPGLSARDLPGSPAEPAVAADQAHVVLGRKGLLAKEPATRLALCAVHAALGLPPGRPTGPVAGAGTTAVVVSSNLGNVQTVCAVVDEMRASSGHAVSPLLAPNASSNIIASSIAIRYGITGPNFMLCAGATSGLDAVRLGARLLRAGRTDRAVVVGVEPDDEIARGLLGLRATPPGGFSEPRAAAACVLLTRYDPAAEGPAVLLDRVTRSARPPEGAAGLRLDPHPGLGGVSLTERVGETYGALGVLQVAAATGWLLDPASTHTAAEVTCGDPEDGYATARLSLTAASQDWLAPTAEVIFR</sequence>
<dbReference type="EMBL" id="VUOB01000061">
    <property type="protein sequence ID" value="KAA2254452.1"/>
    <property type="molecule type" value="Genomic_DNA"/>
</dbReference>
<dbReference type="RefSeq" id="WP_149853248.1">
    <property type="nucleotide sequence ID" value="NZ_VUOB01000061.1"/>
</dbReference>
<comment type="caution">
    <text evidence="2">The sequence shown here is derived from an EMBL/GenBank/DDBJ whole genome shotgun (WGS) entry which is preliminary data.</text>
</comment>
<dbReference type="Proteomes" id="UP000323454">
    <property type="component" value="Unassembled WGS sequence"/>
</dbReference>
<name>A0A5B2WUT6_9PSEU</name>
<dbReference type="GO" id="GO:0016746">
    <property type="term" value="F:acyltransferase activity"/>
    <property type="evidence" value="ECO:0007669"/>
    <property type="project" value="InterPro"/>
</dbReference>
<gene>
    <name evidence="2" type="ORF">F0L68_30170</name>
</gene>
<dbReference type="OrthoDB" id="3364148at2"/>
<reference evidence="2 3" key="1">
    <citation type="submission" date="2019-09" db="EMBL/GenBank/DDBJ databases">
        <title>Goodfellowia gen. nov., a new genus of the Pseudonocardineae related to Actinoalloteichus, containing Goodfellowia coeruleoviolacea gen. nov., comb. nov. gen. nov., comb. nov.</title>
        <authorList>
            <person name="Labeda D."/>
        </authorList>
    </citation>
    <scope>NUCLEOTIDE SEQUENCE [LARGE SCALE GENOMIC DNA]</scope>
    <source>
        <strain evidence="2 3">AN110305</strain>
    </source>
</reference>
<feature type="domain" description="Beta-ketoacyl synthase-like N-terminal" evidence="1">
    <location>
        <begin position="46"/>
        <end position="169"/>
    </location>
</feature>
<dbReference type="Gene3D" id="3.40.47.10">
    <property type="match status" value="1"/>
</dbReference>
<dbReference type="InterPro" id="IPR014030">
    <property type="entry name" value="Ketoacyl_synth_N"/>
</dbReference>
<evidence type="ECO:0000313" key="3">
    <source>
        <dbReference type="Proteomes" id="UP000323454"/>
    </source>
</evidence>
<dbReference type="Pfam" id="PF00109">
    <property type="entry name" value="ketoacyl-synt"/>
    <property type="match status" value="1"/>
</dbReference>
<dbReference type="SUPFAM" id="SSF53901">
    <property type="entry name" value="Thiolase-like"/>
    <property type="match status" value="1"/>
</dbReference>
<accession>A0A5B2WUT6</accession>
<dbReference type="InterPro" id="IPR016039">
    <property type="entry name" value="Thiolase-like"/>
</dbReference>
<keyword evidence="3" id="KW-1185">Reference proteome</keyword>
<organism evidence="2 3">
    <name type="scientific">Solihabitans fulvus</name>
    <dbReference type="NCBI Taxonomy" id="1892852"/>
    <lineage>
        <taxon>Bacteria</taxon>
        <taxon>Bacillati</taxon>
        <taxon>Actinomycetota</taxon>
        <taxon>Actinomycetes</taxon>
        <taxon>Pseudonocardiales</taxon>
        <taxon>Pseudonocardiaceae</taxon>
        <taxon>Solihabitans</taxon>
    </lineage>
</organism>